<feature type="domain" description="BART" evidence="6">
    <location>
        <begin position="65"/>
        <end position="160"/>
    </location>
</feature>
<organism evidence="7 8">
    <name type="scientific">Symbiodinium microadriaticum</name>
    <name type="common">Dinoflagellate</name>
    <name type="synonym">Zooxanthella microadriatica</name>
    <dbReference type="NCBI Taxonomy" id="2951"/>
    <lineage>
        <taxon>Eukaryota</taxon>
        <taxon>Sar</taxon>
        <taxon>Alveolata</taxon>
        <taxon>Dinophyceae</taxon>
        <taxon>Suessiales</taxon>
        <taxon>Symbiodiniaceae</taxon>
        <taxon>Symbiodinium</taxon>
    </lineage>
</organism>
<evidence type="ECO:0000256" key="5">
    <source>
        <dbReference type="ARBA" id="ARBA00023273"/>
    </source>
</evidence>
<dbReference type="EMBL" id="LSRX01000001">
    <property type="protein sequence ID" value="OLQ15678.1"/>
    <property type="molecule type" value="Genomic_DNA"/>
</dbReference>
<dbReference type="Proteomes" id="UP000186817">
    <property type="component" value="Unassembled WGS sequence"/>
</dbReference>
<dbReference type="OMA" id="MAYMEFA"/>
<reference evidence="7 8" key="1">
    <citation type="submission" date="2016-02" db="EMBL/GenBank/DDBJ databases">
        <title>Genome analysis of coral dinoflagellate symbionts highlights evolutionary adaptations to a symbiotic lifestyle.</title>
        <authorList>
            <person name="Aranda M."/>
            <person name="Li Y."/>
            <person name="Liew Y.J."/>
            <person name="Baumgarten S."/>
            <person name="Simakov O."/>
            <person name="Wilson M."/>
            <person name="Piel J."/>
            <person name="Ashoor H."/>
            <person name="Bougouffa S."/>
            <person name="Bajic V.B."/>
            <person name="Ryu T."/>
            <person name="Ravasi T."/>
            <person name="Bayer T."/>
            <person name="Micklem G."/>
            <person name="Kim H."/>
            <person name="Bhak J."/>
            <person name="Lajeunesse T.C."/>
            <person name="Voolstra C.R."/>
        </authorList>
    </citation>
    <scope>NUCLEOTIDE SEQUENCE [LARGE SCALE GENOMIC DNA]</scope>
    <source>
        <strain evidence="7 8">CCMP2467</strain>
    </source>
</reference>
<dbReference type="GO" id="GO:0005737">
    <property type="term" value="C:cytoplasm"/>
    <property type="evidence" value="ECO:0007669"/>
    <property type="project" value="UniProtKB-SubCell"/>
</dbReference>
<dbReference type="GO" id="GO:0005929">
    <property type="term" value="C:cilium"/>
    <property type="evidence" value="ECO:0007669"/>
    <property type="project" value="UniProtKB-SubCell"/>
</dbReference>
<comment type="subcellular location">
    <subcellularLocation>
        <location evidence="1">Cell projection</location>
        <location evidence="1">Cilium</location>
    </subcellularLocation>
    <subcellularLocation>
        <location evidence="2">Cytoplasm</location>
    </subcellularLocation>
</comment>
<evidence type="ECO:0000256" key="3">
    <source>
        <dbReference type="ARBA" id="ARBA00022490"/>
    </source>
</evidence>
<proteinExistence type="predicted"/>
<dbReference type="Pfam" id="PF11527">
    <property type="entry name" value="ARL2_Bind_BART"/>
    <property type="match status" value="1"/>
</dbReference>
<gene>
    <name evidence="7" type="ORF">AK812_SmicGene9</name>
</gene>
<keyword evidence="3" id="KW-0963">Cytoplasm</keyword>
<evidence type="ECO:0000256" key="2">
    <source>
        <dbReference type="ARBA" id="ARBA00004496"/>
    </source>
</evidence>
<dbReference type="Gene3D" id="1.20.1520.10">
    <property type="entry name" value="ADP-ribosylation factor-like 2-binding protein, domain"/>
    <property type="match status" value="1"/>
</dbReference>
<evidence type="ECO:0000313" key="7">
    <source>
        <dbReference type="EMBL" id="OLQ15678.1"/>
    </source>
</evidence>
<evidence type="ECO:0000313" key="8">
    <source>
        <dbReference type="Proteomes" id="UP000186817"/>
    </source>
</evidence>
<dbReference type="AlphaFoldDB" id="A0A1Q9F7L8"/>
<evidence type="ECO:0000259" key="6">
    <source>
        <dbReference type="Pfam" id="PF11527"/>
    </source>
</evidence>
<sequence>MYIDDIDPAAGCRTEKKLGGVLMEAFLKKAHYIRLICQLFISLEFGAADMSDTLPNRFLQHLRQNPQILESIRDFQVKYRACFVQPRTSDDYTLEQRMAYMEFAKLIDLHMSRFFSLYGGSEEDFLAGLEWMKANQDSNWHAYQMCMQQIEFESFTQMLLTPGTLQPCQL</sequence>
<dbReference type="OrthoDB" id="10358510at2759"/>
<comment type="caution">
    <text evidence="7">The sequence shown here is derived from an EMBL/GenBank/DDBJ whole genome shotgun (WGS) entry which is preliminary data.</text>
</comment>
<evidence type="ECO:0000256" key="4">
    <source>
        <dbReference type="ARBA" id="ARBA00023069"/>
    </source>
</evidence>
<name>A0A1Q9F7L8_SYMMI</name>
<accession>A0A1Q9F7L8</accession>
<protein>
    <recommendedName>
        <fullName evidence="6">BART domain-containing protein</fullName>
    </recommendedName>
</protein>
<evidence type="ECO:0000256" key="1">
    <source>
        <dbReference type="ARBA" id="ARBA00004138"/>
    </source>
</evidence>
<dbReference type="InterPro" id="IPR023379">
    <property type="entry name" value="BART_dom"/>
</dbReference>
<keyword evidence="4" id="KW-0969">Cilium</keyword>
<dbReference type="InterPro" id="IPR042541">
    <property type="entry name" value="BART_sf"/>
</dbReference>
<keyword evidence="5" id="KW-0966">Cell projection</keyword>
<keyword evidence="8" id="KW-1185">Reference proteome</keyword>